<dbReference type="PROSITE" id="PS50931">
    <property type="entry name" value="HTH_LYSR"/>
    <property type="match status" value="1"/>
</dbReference>
<dbReference type="SUPFAM" id="SSF46785">
    <property type="entry name" value="Winged helix' DNA-binding domain"/>
    <property type="match status" value="1"/>
</dbReference>
<gene>
    <name evidence="6" type="ORF">HOC_15232</name>
</gene>
<dbReference type="Gene3D" id="1.10.10.10">
    <property type="entry name" value="Winged helix-like DNA-binding domain superfamily/Winged helix DNA-binding domain"/>
    <property type="match status" value="1"/>
</dbReference>
<evidence type="ECO:0000259" key="5">
    <source>
        <dbReference type="PROSITE" id="PS50931"/>
    </source>
</evidence>
<sequence>MSIMHIRSVDLNLLPILTAVVEDRSVTVAADKLGMTQSAVSQALSRMRKLWKDPLLVRTGRGMQPTPYALELTRKFRPALESLTAALAKPAPFDPVQASRTYTISISGGGDDIVVPALMQLLSREAPDISLSTLAASPADLERELEDGRVDLVIDYALVAPGEKARLPRYNRALRWAKVYEEDLVILDAAKRASDMPMTLETYAGRWHVGFTLPVSRARVLDRSLALQGVRRDIRFRMPTIASIPAVVERTGSLATIPARFAESCERRYAVKARTSDFPLPRIVLYLVWHAQTDNEPAELWLREKLMHIIAWPETETTMGA</sequence>
<dbReference type="PATRIC" id="fig|1280953.3.peg.3059"/>
<dbReference type="PANTHER" id="PTHR30118:SF15">
    <property type="entry name" value="TRANSCRIPTIONAL REGULATORY PROTEIN"/>
    <property type="match status" value="1"/>
</dbReference>
<evidence type="ECO:0000313" key="7">
    <source>
        <dbReference type="Proteomes" id="UP000024942"/>
    </source>
</evidence>
<dbReference type="STRING" id="1280953.HOC_15232"/>
<dbReference type="SUPFAM" id="SSF53850">
    <property type="entry name" value="Periplasmic binding protein-like II"/>
    <property type="match status" value="1"/>
</dbReference>
<proteinExistence type="inferred from homology"/>
<evidence type="ECO:0000256" key="1">
    <source>
        <dbReference type="ARBA" id="ARBA00009437"/>
    </source>
</evidence>
<dbReference type="InterPro" id="IPR036388">
    <property type="entry name" value="WH-like_DNA-bd_sf"/>
</dbReference>
<reference evidence="6 7" key="1">
    <citation type="journal article" date="2014" name="Antonie Van Leeuwenhoek">
        <title>Hyphomonas beringensis sp. nov. and Hyphomonas chukchiensis sp. nov., isolated from surface seawater of the Bering Sea and Chukchi Sea.</title>
        <authorList>
            <person name="Li C."/>
            <person name="Lai Q."/>
            <person name="Li G."/>
            <person name="Dong C."/>
            <person name="Wang J."/>
            <person name="Liao Y."/>
            <person name="Shao Z."/>
        </authorList>
    </citation>
    <scope>NUCLEOTIDE SEQUENCE [LARGE SCALE GENOMIC DNA]</scope>
    <source>
        <strain evidence="6 7">SCH89</strain>
    </source>
</reference>
<dbReference type="EMBL" id="ARYL01000026">
    <property type="protein sequence ID" value="KDA01524.1"/>
    <property type="molecule type" value="Genomic_DNA"/>
</dbReference>
<name>A0A059G477_9PROT</name>
<dbReference type="InterPro" id="IPR000847">
    <property type="entry name" value="LysR_HTH_N"/>
</dbReference>
<evidence type="ECO:0000256" key="2">
    <source>
        <dbReference type="ARBA" id="ARBA00023015"/>
    </source>
</evidence>
<protein>
    <submittedName>
        <fullName evidence="6">LysR family transcriptional regulator</fullName>
    </submittedName>
</protein>
<keyword evidence="2" id="KW-0805">Transcription regulation</keyword>
<evidence type="ECO:0000256" key="4">
    <source>
        <dbReference type="ARBA" id="ARBA00023163"/>
    </source>
</evidence>
<keyword evidence="3" id="KW-0238">DNA-binding</keyword>
<evidence type="ECO:0000256" key="3">
    <source>
        <dbReference type="ARBA" id="ARBA00023125"/>
    </source>
</evidence>
<dbReference type="Gene3D" id="3.40.190.10">
    <property type="entry name" value="Periplasmic binding protein-like II"/>
    <property type="match status" value="2"/>
</dbReference>
<keyword evidence="4" id="KW-0804">Transcription</keyword>
<dbReference type="Pfam" id="PF00126">
    <property type="entry name" value="HTH_1"/>
    <property type="match status" value="1"/>
</dbReference>
<dbReference type="InterPro" id="IPR037402">
    <property type="entry name" value="YidZ_PBP2"/>
</dbReference>
<dbReference type="GO" id="GO:0003677">
    <property type="term" value="F:DNA binding"/>
    <property type="evidence" value="ECO:0007669"/>
    <property type="project" value="UniProtKB-KW"/>
</dbReference>
<dbReference type="Proteomes" id="UP000024942">
    <property type="component" value="Unassembled WGS sequence"/>
</dbReference>
<comment type="similarity">
    <text evidence="1">Belongs to the LysR transcriptional regulatory family.</text>
</comment>
<dbReference type="GO" id="GO:0003700">
    <property type="term" value="F:DNA-binding transcription factor activity"/>
    <property type="evidence" value="ECO:0007669"/>
    <property type="project" value="InterPro"/>
</dbReference>
<dbReference type="Pfam" id="PF03466">
    <property type="entry name" value="LysR_substrate"/>
    <property type="match status" value="1"/>
</dbReference>
<comment type="caution">
    <text evidence="6">The sequence shown here is derived from an EMBL/GenBank/DDBJ whole genome shotgun (WGS) entry which is preliminary data.</text>
</comment>
<feature type="domain" description="HTH lysR-type" evidence="5">
    <location>
        <begin position="9"/>
        <end position="66"/>
    </location>
</feature>
<dbReference type="PANTHER" id="PTHR30118">
    <property type="entry name" value="HTH-TYPE TRANSCRIPTIONAL REGULATOR LEUO-RELATED"/>
    <property type="match status" value="1"/>
</dbReference>
<dbReference type="AlphaFoldDB" id="A0A059G477"/>
<dbReference type="CDD" id="cd08417">
    <property type="entry name" value="PBP2_Nitroaromatics_like"/>
    <property type="match status" value="1"/>
</dbReference>
<keyword evidence="7" id="KW-1185">Reference proteome</keyword>
<evidence type="ECO:0000313" key="6">
    <source>
        <dbReference type="EMBL" id="KDA01524.1"/>
    </source>
</evidence>
<dbReference type="InterPro" id="IPR050389">
    <property type="entry name" value="LysR-type_TF"/>
</dbReference>
<dbReference type="eggNOG" id="COG0583">
    <property type="taxonomic scope" value="Bacteria"/>
</dbReference>
<dbReference type="InterPro" id="IPR036390">
    <property type="entry name" value="WH_DNA-bd_sf"/>
</dbReference>
<accession>A0A059G477</accession>
<dbReference type="InterPro" id="IPR005119">
    <property type="entry name" value="LysR_subst-bd"/>
</dbReference>
<organism evidence="6 7">
    <name type="scientific">Hyphomonas oceanitis SCH89</name>
    <dbReference type="NCBI Taxonomy" id="1280953"/>
    <lineage>
        <taxon>Bacteria</taxon>
        <taxon>Pseudomonadati</taxon>
        <taxon>Pseudomonadota</taxon>
        <taxon>Alphaproteobacteria</taxon>
        <taxon>Hyphomonadales</taxon>
        <taxon>Hyphomonadaceae</taxon>
        <taxon>Hyphomonas</taxon>
    </lineage>
</organism>